<reference evidence="1" key="1">
    <citation type="submission" date="2018-12" db="EMBL/GenBank/DDBJ databases">
        <title>Three Rhizobium rhizogenes strains isolated from the same crown gall tumor carry diverse plasmids.</title>
        <authorList>
            <person name="Pulawska J."/>
            <person name="Kuzmanovic N."/>
        </authorList>
    </citation>
    <scope>NUCLEOTIDE SEQUENCE</scope>
    <source>
        <strain evidence="1">C5.7</strain>
        <strain evidence="3">C6.5</strain>
        <strain evidence="2">Colt5.8</strain>
        <plasmid evidence="1">pC5.7b</plasmid>
        <plasmid evidence="3">pC6.5b</plasmid>
        <plasmid evidence="2">pColt5.8a</plasmid>
    </source>
</reference>
<geneLocation type="plasmid" evidence="2">
    <name>pColt5.8a</name>
</geneLocation>
<dbReference type="AlphaFoldDB" id="A0A7S4ZRG1"/>
<organism evidence="1">
    <name type="scientific">Rhizobium rhizogenes</name>
    <name type="common">Agrobacterium rhizogenes</name>
    <dbReference type="NCBI Taxonomy" id="359"/>
    <lineage>
        <taxon>Bacteria</taxon>
        <taxon>Pseudomonadati</taxon>
        <taxon>Pseudomonadota</taxon>
        <taxon>Alphaproteobacteria</taxon>
        <taxon>Hyphomicrobiales</taxon>
        <taxon>Rhizobiaceae</taxon>
        <taxon>Rhizobium/Agrobacterium group</taxon>
        <taxon>Rhizobium</taxon>
    </lineage>
</organism>
<name>A0A7S4ZRG1_RHIRH</name>
<geneLocation type="plasmid" evidence="3">
    <name>pC6.5b</name>
</geneLocation>
<dbReference type="EMBL" id="MK318971">
    <property type="protein sequence ID" value="QCL09727.1"/>
    <property type="molecule type" value="Genomic_DNA"/>
</dbReference>
<evidence type="ECO:0000313" key="2">
    <source>
        <dbReference type="EMBL" id="QCL09727.1"/>
    </source>
</evidence>
<geneLocation type="plasmid" evidence="1">
    <name>pC5.7b</name>
</geneLocation>
<evidence type="ECO:0000313" key="1">
    <source>
        <dbReference type="EMBL" id="QCL09305.1"/>
    </source>
</evidence>
<dbReference type="EMBL" id="MK318968">
    <property type="protein sequence ID" value="QCL09305.1"/>
    <property type="molecule type" value="Genomic_DNA"/>
</dbReference>
<gene>
    <name evidence="1" type="ORF">pC5.7b_438</name>
    <name evidence="2" type="ORF">pC5.8a_235</name>
    <name evidence="3" type="ORF">pC6.5b_482</name>
</gene>
<sequence length="37" mass="4143">MQLVRGHGIRKTFGFGPGQKFTVVEKRSTDEHLSIKG</sequence>
<accession>A0A7S4ZRG1</accession>
<keyword evidence="1" id="KW-0614">Plasmid</keyword>
<dbReference type="EMBL" id="MK318987">
    <property type="protein sequence ID" value="QCL10376.1"/>
    <property type="molecule type" value="Genomic_DNA"/>
</dbReference>
<protein>
    <submittedName>
        <fullName evidence="1">Uncharacterized protein</fullName>
    </submittedName>
</protein>
<proteinExistence type="predicted"/>
<evidence type="ECO:0000313" key="3">
    <source>
        <dbReference type="EMBL" id="QCL10376.1"/>
    </source>
</evidence>